<keyword evidence="3 10" id="KW-0820">tRNA-binding</keyword>
<dbReference type="GO" id="GO:0019843">
    <property type="term" value="F:rRNA binding"/>
    <property type="evidence" value="ECO:0007669"/>
    <property type="project" value="UniProtKB-UniRule"/>
</dbReference>
<keyword evidence="6 10" id="KW-0694">RNA-binding</keyword>
<organism evidence="12 13">
    <name type="scientific">Caldimicrobium thiodismutans</name>
    <dbReference type="NCBI Taxonomy" id="1653476"/>
    <lineage>
        <taxon>Bacteria</taxon>
        <taxon>Pseudomonadati</taxon>
        <taxon>Thermodesulfobacteriota</taxon>
        <taxon>Thermodesulfobacteria</taxon>
        <taxon>Thermodesulfobacteriales</taxon>
        <taxon>Thermodesulfobacteriaceae</taxon>
        <taxon>Caldimicrobium</taxon>
    </lineage>
</organism>
<evidence type="ECO:0000256" key="8">
    <source>
        <dbReference type="ARBA" id="ARBA00023274"/>
    </source>
</evidence>
<dbReference type="FunFam" id="3.40.50.790:FF:000001">
    <property type="entry name" value="50S ribosomal protein L1"/>
    <property type="match status" value="1"/>
</dbReference>
<evidence type="ECO:0000256" key="2">
    <source>
        <dbReference type="ARBA" id="ARBA00022491"/>
    </source>
</evidence>
<dbReference type="Gene3D" id="3.30.190.20">
    <property type="match status" value="1"/>
</dbReference>
<comment type="function">
    <text evidence="10">Protein L1 is also a translational repressor protein, it controls the translation of the L11 operon by binding to its mRNA.</text>
</comment>
<dbReference type="InterPro" id="IPR002143">
    <property type="entry name" value="Ribosomal_uL1"/>
</dbReference>
<evidence type="ECO:0000256" key="5">
    <source>
        <dbReference type="ARBA" id="ARBA00022845"/>
    </source>
</evidence>
<reference evidence="12 13" key="1">
    <citation type="submission" date="2018-01" db="EMBL/GenBank/DDBJ databases">
        <title>Metagenomic assembled genomes from two thermal pools in the Uzon Caldera, Kamchatka, Russia.</title>
        <authorList>
            <person name="Wilkins L."/>
            <person name="Ettinger C."/>
        </authorList>
    </citation>
    <scope>NUCLEOTIDE SEQUENCE [LARGE SCALE GENOMIC DNA]</scope>
    <source>
        <strain evidence="12">ZAV-15</strain>
    </source>
</reference>
<sequence>MAKRGKKYREALAKVDRTKRYTFEEAVKLALENAYANFDETVEVAVNLGVDPRHADQMVRGSVVLPHGTGKVPKVLVFAKGDKAKEALEAGADYVGDEDLIKKIQEENWLDFDKVIATPDIMGQVSKLGKILGPRGLMPSSKTGTVTFDVAKAVKDIKAGKVDFKVDRAGVVHAPVGKVSFGEKKILENLAAFFEALLKAKPSGAKGQYIKSITLSTTMGPGIKVDVNDLRNLLKKYSGD</sequence>
<dbReference type="EMBL" id="PNIE01000020">
    <property type="protein sequence ID" value="PMP64082.1"/>
    <property type="molecule type" value="Genomic_DNA"/>
</dbReference>
<dbReference type="NCBIfam" id="TIGR01169">
    <property type="entry name" value="rplA_bact"/>
    <property type="match status" value="1"/>
</dbReference>
<comment type="subunit">
    <text evidence="10">Part of the 50S ribosomal subunit.</text>
</comment>
<keyword evidence="7 10" id="KW-0689">Ribosomal protein</keyword>
<evidence type="ECO:0000256" key="7">
    <source>
        <dbReference type="ARBA" id="ARBA00022980"/>
    </source>
</evidence>
<evidence type="ECO:0000256" key="10">
    <source>
        <dbReference type="HAMAP-Rule" id="MF_01318"/>
    </source>
</evidence>
<dbReference type="PANTHER" id="PTHR36427">
    <property type="entry name" value="54S RIBOSOMAL PROTEIN L1, MITOCHONDRIAL"/>
    <property type="match status" value="1"/>
</dbReference>
<dbReference type="Pfam" id="PF00687">
    <property type="entry name" value="Ribosomal_L1"/>
    <property type="match status" value="1"/>
</dbReference>
<evidence type="ECO:0000256" key="9">
    <source>
        <dbReference type="ARBA" id="ARBA00035241"/>
    </source>
</evidence>
<dbReference type="GO" id="GO:0006417">
    <property type="term" value="P:regulation of translation"/>
    <property type="evidence" value="ECO:0007669"/>
    <property type="project" value="UniProtKB-KW"/>
</dbReference>
<keyword evidence="5 10" id="KW-0810">Translation regulation</keyword>
<dbReference type="GO" id="GO:0015934">
    <property type="term" value="C:large ribosomal subunit"/>
    <property type="evidence" value="ECO:0007669"/>
    <property type="project" value="InterPro"/>
</dbReference>
<gene>
    <name evidence="10" type="primary">rplA</name>
    <name evidence="12" type="ORF">C0197_01310</name>
</gene>
<dbReference type="GO" id="GO:0006412">
    <property type="term" value="P:translation"/>
    <property type="evidence" value="ECO:0007669"/>
    <property type="project" value="UniProtKB-UniRule"/>
</dbReference>
<comment type="caution">
    <text evidence="12">The sequence shown here is derived from an EMBL/GenBank/DDBJ whole genome shotgun (WGS) entry which is preliminary data.</text>
</comment>
<dbReference type="PANTHER" id="PTHR36427:SF3">
    <property type="entry name" value="LARGE RIBOSOMAL SUBUNIT PROTEIN UL1M"/>
    <property type="match status" value="1"/>
</dbReference>
<evidence type="ECO:0000313" key="12">
    <source>
        <dbReference type="EMBL" id="PMP64082.1"/>
    </source>
</evidence>
<proteinExistence type="inferred from homology"/>
<accession>A0A2N7PKV9</accession>
<dbReference type="Gene3D" id="3.40.50.790">
    <property type="match status" value="1"/>
</dbReference>
<dbReference type="Proteomes" id="UP000235731">
    <property type="component" value="Unassembled WGS sequence"/>
</dbReference>
<evidence type="ECO:0000256" key="4">
    <source>
        <dbReference type="ARBA" id="ARBA00022730"/>
    </source>
</evidence>
<dbReference type="InterPro" id="IPR005878">
    <property type="entry name" value="Ribosom_uL1_bac-type"/>
</dbReference>
<dbReference type="HAMAP" id="MF_01318_B">
    <property type="entry name" value="Ribosomal_uL1_B"/>
    <property type="match status" value="1"/>
</dbReference>
<dbReference type="SUPFAM" id="SSF56808">
    <property type="entry name" value="Ribosomal protein L1"/>
    <property type="match status" value="1"/>
</dbReference>
<dbReference type="PROSITE" id="PS01199">
    <property type="entry name" value="RIBOSOMAL_L1"/>
    <property type="match status" value="1"/>
</dbReference>
<dbReference type="GO" id="GO:0003735">
    <property type="term" value="F:structural constituent of ribosome"/>
    <property type="evidence" value="ECO:0007669"/>
    <property type="project" value="InterPro"/>
</dbReference>
<keyword evidence="4 10" id="KW-0699">rRNA-binding</keyword>
<evidence type="ECO:0000313" key="13">
    <source>
        <dbReference type="Proteomes" id="UP000235731"/>
    </source>
</evidence>
<dbReference type="InterPro" id="IPR023674">
    <property type="entry name" value="Ribosomal_uL1-like"/>
</dbReference>
<protein>
    <recommendedName>
        <fullName evidence="9 10">Large ribosomal subunit protein uL1</fullName>
    </recommendedName>
</protein>
<evidence type="ECO:0000256" key="1">
    <source>
        <dbReference type="ARBA" id="ARBA00010531"/>
    </source>
</evidence>
<dbReference type="PIRSF" id="PIRSF002155">
    <property type="entry name" value="Ribosomal_L1"/>
    <property type="match status" value="1"/>
</dbReference>
<keyword evidence="8 10" id="KW-0687">Ribonucleoprotein</keyword>
<dbReference type="InterPro" id="IPR016095">
    <property type="entry name" value="Ribosomal_uL1_3-a/b-sand"/>
</dbReference>
<keyword evidence="2 10" id="KW-0678">Repressor</keyword>
<dbReference type="InterPro" id="IPR028364">
    <property type="entry name" value="Ribosomal_uL1/biogenesis"/>
</dbReference>
<comment type="similarity">
    <text evidence="1 10 11">Belongs to the universal ribosomal protein uL1 family.</text>
</comment>
<comment type="function">
    <text evidence="10">Binds directly to 23S rRNA. The L1 stalk is quite mobile in the ribosome, and is involved in E site tRNA release.</text>
</comment>
<dbReference type="GO" id="GO:0000049">
    <property type="term" value="F:tRNA binding"/>
    <property type="evidence" value="ECO:0007669"/>
    <property type="project" value="UniProtKB-KW"/>
</dbReference>
<evidence type="ECO:0000256" key="3">
    <source>
        <dbReference type="ARBA" id="ARBA00022555"/>
    </source>
</evidence>
<name>A0A2N7PKV9_9BACT</name>
<evidence type="ECO:0000256" key="6">
    <source>
        <dbReference type="ARBA" id="ARBA00022884"/>
    </source>
</evidence>
<dbReference type="InterPro" id="IPR023673">
    <property type="entry name" value="Ribosomal_uL1_CS"/>
</dbReference>
<dbReference type="AlphaFoldDB" id="A0A2N7PKV9"/>
<evidence type="ECO:0000256" key="11">
    <source>
        <dbReference type="RuleBase" id="RU000659"/>
    </source>
</evidence>
<dbReference type="CDD" id="cd00403">
    <property type="entry name" value="Ribosomal_L1"/>
    <property type="match status" value="1"/>
</dbReference>